<evidence type="ECO:0000259" key="3">
    <source>
        <dbReference type="Pfam" id="PF01261"/>
    </source>
</evidence>
<dbReference type="InterPro" id="IPR036237">
    <property type="entry name" value="Xyl_isomerase-like_sf"/>
</dbReference>
<accession>A0ABT9RYZ0</accession>
<evidence type="ECO:0000313" key="4">
    <source>
        <dbReference type="EMBL" id="MDP9890277.1"/>
    </source>
</evidence>
<dbReference type="PANTHER" id="PTHR12110:SF41">
    <property type="entry name" value="INOSOSE DEHYDRATASE"/>
    <property type="match status" value="1"/>
</dbReference>
<evidence type="ECO:0000256" key="2">
    <source>
        <dbReference type="SAM" id="MobiDB-lite"/>
    </source>
</evidence>
<dbReference type="Gene3D" id="3.20.20.150">
    <property type="entry name" value="Divalent-metal-dependent TIM barrel enzymes"/>
    <property type="match status" value="1"/>
</dbReference>
<dbReference type="EMBL" id="JAUSRE010000025">
    <property type="protein sequence ID" value="MDP9890277.1"/>
    <property type="molecule type" value="Genomic_DNA"/>
</dbReference>
<dbReference type="RefSeq" id="WP_307311359.1">
    <property type="nucleotide sequence ID" value="NZ_JAUSRE010000025.1"/>
</dbReference>
<dbReference type="GO" id="GO:0050114">
    <property type="term" value="F:myo-inosose-2 dehydratase activity"/>
    <property type="evidence" value="ECO:0007669"/>
    <property type="project" value="UniProtKB-EC"/>
</dbReference>
<dbReference type="InterPro" id="IPR050312">
    <property type="entry name" value="IolE/XylAMocC-like"/>
</dbReference>
<dbReference type="Proteomes" id="UP001226577">
    <property type="component" value="Unassembled WGS sequence"/>
</dbReference>
<feature type="region of interest" description="Disordered" evidence="2">
    <location>
        <begin position="67"/>
        <end position="95"/>
    </location>
</feature>
<dbReference type="InterPro" id="IPR013022">
    <property type="entry name" value="Xyl_isomerase-like_TIM-brl"/>
</dbReference>
<proteinExistence type="predicted"/>
<evidence type="ECO:0000313" key="5">
    <source>
        <dbReference type="Proteomes" id="UP001226577"/>
    </source>
</evidence>
<dbReference type="EC" id="4.2.1.44" evidence="4"/>
<name>A0ABT9RYZ0_9MICC</name>
<keyword evidence="4" id="KW-0456">Lyase</keyword>
<protein>
    <submittedName>
        <fullName evidence="4">Inosose dehydratase</fullName>
        <ecNumber evidence="4">4.2.1.44</ecNumber>
    </submittedName>
</protein>
<dbReference type="PANTHER" id="PTHR12110">
    <property type="entry name" value="HYDROXYPYRUVATE ISOMERASE"/>
    <property type="match status" value="1"/>
</dbReference>
<keyword evidence="1" id="KW-0119">Carbohydrate metabolism</keyword>
<evidence type="ECO:0000256" key="1">
    <source>
        <dbReference type="ARBA" id="ARBA00023277"/>
    </source>
</evidence>
<keyword evidence="5" id="KW-1185">Reference proteome</keyword>
<sequence length="268" mass="29239">MERNGYTGIDLGPVGFLGRGPRLRSRLEEYGLSLAGGWIDLPFTDADAFTAALPSLSVVLDVFDEASTGQQVPPPLPTLADSGSDRRRANPGGGADVALDAEGWTTLARNVATAARLVRDRGYEPTFHHHACTYVETPKEIEEFLDRTDVGLTLDTGHLILGGGDPVVSLEQWKERVNHIHIKDARMDVLQSVVRNKGDMRDVWAGQAFVPLGDGDLDVNGFMDGLAGTGYDGWLVVEQDSIPRPQDPPQLADQHHAINRNVLRKWIS</sequence>
<reference evidence="4 5" key="1">
    <citation type="submission" date="2023-07" db="EMBL/GenBank/DDBJ databases">
        <title>Sorghum-associated microbial communities from plants grown in Nebraska, USA.</title>
        <authorList>
            <person name="Schachtman D."/>
        </authorList>
    </citation>
    <scope>NUCLEOTIDE SEQUENCE [LARGE SCALE GENOMIC DNA]</scope>
    <source>
        <strain evidence="4 5">CC222</strain>
    </source>
</reference>
<dbReference type="SUPFAM" id="SSF51658">
    <property type="entry name" value="Xylose isomerase-like"/>
    <property type="match status" value="1"/>
</dbReference>
<comment type="caution">
    <text evidence="4">The sequence shown here is derived from an EMBL/GenBank/DDBJ whole genome shotgun (WGS) entry which is preliminary data.</text>
</comment>
<feature type="domain" description="Xylose isomerase-like TIM barrel" evidence="3">
    <location>
        <begin position="91"/>
        <end position="250"/>
    </location>
</feature>
<organism evidence="4 5">
    <name type="scientific">Pseudarthrobacter enclensis</name>
    <dbReference type="NCBI Taxonomy" id="993070"/>
    <lineage>
        <taxon>Bacteria</taxon>
        <taxon>Bacillati</taxon>
        <taxon>Actinomycetota</taxon>
        <taxon>Actinomycetes</taxon>
        <taxon>Micrococcales</taxon>
        <taxon>Micrococcaceae</taxon>
        <taxon>Pseudarthrobacter</taxon>
    </lineage>
</organism>
<gene>
    <name evidence="4" type="ORF">J2X98_003891</name>
</gene>
<dbReference type="Pfam" id="PF01261">
    <property type="entry name" value="AP_endonuc_2"/>
    <property type="match status" value="1"/>
</dbReference>